<proteinExistence type="predicted"/>
<dbReference type="NCBIfam" id="NF033493">
    <property type="entry name" value="MetS_like_NSS"/>
    <property type="match status" value="1"/>
</dbReference>
<gene>
    <name evidence="3" type="ORF">HCJ92_02865</name>
</gene>
<keyword evidence="2" id="KW-1133">Transmembrane helix</keyword>
<keyword evidence="4" id="KW-1185">Reference proteome</keyword>
<protein>
    <submittedName>
        <fullName evidence="3">Methionine/alanine import family NSS transporter small subunit</fullName>
    </submittedName>
</protein>
<feature type="region of interest" description="Disordered" evidence="1">
    <location>
        <begin position="29"/>
        <end position="50"/>
    </location>
</feature>
<organism evidence="3 4">
    <name type="scientific">Streptomyces spiramenti</name>
    <dbReference type="NCBI Taxonomy" id="2720606"/>
    <lineage>
        <taxon>Bacteria</taxon>
        <taxon>Bacillati</taxon>
        <taxon>Actinomycetota</taxon>
        <taxon>Actinomycetes</taxon>
        <taxon>Kitasatosporales</taxon>
        <taxon>Streptomycetaceae</taxon>
        <taxon>Streptomyces</taxon>
    </lineage>
</organism>
<comment type="caution">
    <text evidence="3">The sequence shown here is derived from an EMBL/GenBank/DDBJ whole genome shotgun (WGS) entry which is preliminary data.</text>
</comment>
<dbReference type="RefSeq" id="WP_167931779.1">
    <property type="nucleotide sequence ID" value="NZ_JAAVJB010000011.1"/>
</dbReference>
<reference evidence="3 4" key="1">
    <citation type="submission" date="2020-03" db="EMBL/GenBank/DDBJ databases">
        <title>Draft genome of Streptomyces sp. ventii, isolated from the Axial Seamount in the Pacific Ocean, and resequencing of the two type strains Streptomyces lonarensis strain NCL 716 and Streptomyces bohaiensis strain 11A07.</title>
        <authorList>
            <person name="Loughran R.M."/>
            <person name="Pfannmuller K.M."/>
            <person name="Wasson B.J."/>
            <person name="Deadmond M.C."/>
            <person name="Paddock B.E."/>
            <person name="Koyack M.J."/>
            <person name="Gallegos D.A."/>
            <person name="Mitchell E.A."/>
            <person name="Ushijima B."/>
            <person name="Saw J.H."/>
            <person name="Mcphail K.L."/>
            <person name="Videau P."/>
        </authorList>
    </citation>
    <scope>NUCLEOTIDE SEQUENCE [LARGE SCALE GENOMIC DNA]</scope>
    <source>
        <strain evidence="4">5675061</strain>
    </source>
</reference>
<accession>A0ABX1AH38</accession>
<keyword evidence="2" id="KW-0812">Transmembrane</keyword>
<dbReference type="Proteomes" id="UP000746503">
    <property type="component" value="Unassembled WGS sequence"/>
</dbReference>
<evidence type="ECO:0000256" key="2">
    <source>
        <dbReference type="SAM" id="Phobius"/>
    </source>
</evidence>
<feature type="transmembrane region" description="Helical" evidence="2">
    <location>
        <begin position="6"/>
        <end position="27"/>
    </location>
</feature>
<dbReference type="InterPro" id="IPR031596">
    <property type="entry name" value="MaAIMP_sms"/>
</dbReference>
<dbReference type="Pfam" id="PF16951">
    <property type="entry name" value="MaAIMP_sms"/>
    <property type="match status" value="1"/>
</dbReference>
<name>A0ABX1AH38_9ACTN</name>
<evidence type="ECO:0000313" key="4">
    <source>
        <dbReference type="Proteomes" id="UP000746503"/>
    </source>
</evidence>
<evidence type="ECO:0000256" key="1">
    <source>
        <dbReference type="SAM" id="MobiDB-lite"/>
    </source>
</evidence>
<dbReference type="EMBL" id="JAAVJB010000011">
    <property type="protein sequence ID" value="NJP65251.1"/>
    <property type="molecule type" value="Genomic_DNA"/>
</dbReference>
<feature type="compositionally biased region" description="Basic and acidic residues" evidence="1">
    <location>
        <begin position="29"/>
        <end position="44"/>
    </location>
</feature>
<sequence length="50" mass="5492">MSTSAVVMMVVSMTLLWGGMIAAMINVHRRPDMQREPDTGRDPAEGTTQD</sequence>
<evidence type="ECO:0000313" key="3">
    <source>
        <dbReference type="EMBL" id="NJP65251.1"/>
    </source>
</evidence>
<keyword evidence="2" id="KW-0472">Membrane</keyword>